<evidence type="ECO:0000313" key="7">
    <source>
        <dbReference type="EMBL" id="CAK9051263.1"/>
    </source>
</evidence>
<dbReference type="Pfam" id="PF01055">
    <property type="entry name" value="Glyco_hydro_31_2nd"/>
    <property type="match status" value="1"/>
</dbReference>
<dbReference type="InterPro" id="IPR048395">
    <property type="entry name" value="Glyco_hydro_31_C"/>
</dbReference>
<evidence type="ECO:0008006" key="10">
    <source>
        <dbReference type="Google" id="ProtNLM"/>
    </source>
</evidence>
<dbReference type="SUPFAM" id="SSF74650">
    <property type="entry name" value="Galactose mutarotase-like"/>
    <property type="match status" value="1"/>
</dbReference>
<reference evidence="7 9" key="1">
    <citation type="submission" date="2024-02" db="EMBL/GenBank/DDBJ databases">
        <authorList>
            <person name="Chen Y."/>
            <person name="Shah S."/>
            <person name="Dougan E. K."/>
            <person name="Thang M."/>
            <person name="Chan C."/>
        </authorList>
    </citation>
    <scope>NUCLEOTIDE SEQUENCE [LARGE SCALE GENOMIC DNA]</scope>
</reference>
<dbReference type="EMBL" id="CAXAMN010017891">
    <property type="protein sequence ID" value="CAK9051361.1"/>
    <property type="molecule type" value="Genomic_DNA"/>
</dbReference>
<dbReference type="EMBL" id="CAXAMN010017780">
    <property type="protein sequence ID" value="CAK9051263.1"/>
    <property type="molecule type" value="Genomic_DNA"/>
</dbReference>
<evidence type="ECO:0000259" key="5">
    <source>
        <dbReference type="Pfam" id="PF17137"/>
    </source>
</evidence>
<dbReference type="PANTHER" id="PTHR22762:SF120">
    <property type="entry name" value="HETEROGLYCAN GLUCOSIDASE 1"/>
    <property type="match status" value="1"/>
</dbReference>
<keyword evidence="2" id="KW-0326">Glycosidase</keyword>
<dbReference type="Gene3D" id="2.60.40.1180">
    <property type="entry name" value="Golgi alpha-mannosidase II"/>
    <property type="match status" value="2"/>
</dbReference>
<keyword evidence="3" id="KW-0732">Signal</keyword>
<dbReference type="InterPro" id="IPR000322">
    <property type="entry name" value="Glyco_hydro_31_TIM"/>
</dbReference>
<dbReference type="CDD" id="cd14752">
    <property type="entry name" value="GH31_N"/>
    <property type="match status" value="1"/>
</dbReference>
<dbReference type="SUPFAM" id="SSF51011">
    <property type="entry name" value="Glycosyl hydrolase domain"/>
    <property type="match status" value="1"/>
</dbReference>
<feature type="signal peptide" evidence="3">
    <location>
        <begin position="1"/>
        <end position="19"/>
    </location>
</feature>
<dbReference type="PANTHER" id="PTHR22762">
    <property type="entry name" value="ALPHA-GLUCOSIDASE"/>
    <property type="match status" value="1"/>
</dbReference>
<gene>
    <name evidence="7" type="ORF">CCMP2556_LOCUS26051</name>
    <name evidence="8" type="ORF">CCMP2556_LOCUS26084</name>
</gene>
<dbReference type="Gene3D" id="2.60.40.1760">
    <property type="entry name" value="glycosyl hydrolase (family 31)"/>
    <property type="match status" value="1"/>
</dbReference>
<keyword evidence="2" id="KW-0378">Hydrolase</keyword>
<sequence>MKRTWIACCLLLAATDATGECSTDGSCVGNSSDEAGLIQFLPGQSEFLKAPRTTRIHRGVTRGAYHAAKIFDSAGSLGDVTGFSAHGSELNVSCGKALVSLTFISEGTLRLRLSVHGDHFPGPDDGEIVTMPKHGDRPSAHFVKSSSGFTFHSGALRVTGSLKPLKLQLHQGDRLLWSEERPMSWNTTSTWQSFTELSATGRFYGGGMQNGYSYDHTGRLVIIQEPGDDDGWDAGARANPVPFFMSSTGYGCLRNTFMPGNYNFSSPATFSHDEKGLDAFYFVGSMKEILRRYTKLAGKPFLPPTWGLFMGDSDCYNNQRHQYNTSSVLAVAENYTVHNMPRGWMLVNDGYGCGYTTRKMLVETQEDLAQQGLRMGLWTSTGLDQAHWEVSKAHSRVIKTDVAWVWWGYKFGLDAVKLASKIVIESSDARPFTWTVCGWAGTQKYAVVWTGDNSGSWDFIRMQIPTIVGAGLSGLAHASGDVDGIFYGSAETYARDLQWKTFLTVSMYMSGWAPHDKQPWAFGEPYTSYNRKWLQLRARLTPYLYSLSFHAHVTGLPPVRAMELEFPEESQTWTMSTRSSLAYQFMSGPFFLVAPVYENSTTRSDILLPTGEWIDFFDENRRLQGPSIQTMHCPLQEMPVFVRSGAIIPMWPLLNFFGEKRVHVLTLDLYPGASSSFKLYEDDGMTRAYSHGHFATQLFELSSSAGRIKFCIGASKGSYDGKLSARSYWLQVHAVPGETTSSVTFGDEPLHKLEECKEHGSPGWCTSGHTVYVKTPLLKETEAMCVSLS</sequence>
<evidence type="ECO:0000256" key="1">
    <source>
        <dbReference type="ARBA" id="ARBA00007806"/>
    </source>
</evidence>
<dbReference type="Pfam" id="PF17137">
    <property type="entry name" value="DUF5110"/>
    <property type="match status" value="1"/>
</dbReference>
<dbReference type="InterPro" id="IPR033403">
    <property type="entry name" value="DUF5110"/>
</dbReference>
<dbReference type="InterPro" id="IPR013780">
    <property type="entry name" value="Glyco_hydro_b"/>
</dbReference>
<name>A0ABP0MJB3_9DINO</name>
<feature type="domain" description="DUF5110" evidence="5">
    <location>
        <begin position="665"/>
        <end position="734"/>
    </location>
</feature>
<comment type="caution">
    <text evidence="7">The sequence shown here is derived from an EMBL/GenBank/DDBJ whole genome shotgun (WGS) entry which is preliminary data.</text>
</comment>
<protein>
    <recommendedName>
        <fullName evidence="10">Alpha-glucosidase</fullName>
    </recommendedName>
</protein>
<accession>A0ABP0MJB3</accession>
<feature type="chain" id="PRO_5045029336" description="Alpha-glucosidase" evidence="3">
    <location>
        <begin position="20"/>
        <end position="789"/>
    </location>
</feature>
<keyword evidence="9" id="KW-1185">Reference proteome</keyword>
<proteinExistence type="inferred from homology"/>
<dbReference type="InterPro" id="IPR017853">
    <property type="entry name" value="GH"/>
</dbReference>
<evidence type="ECO:0000259" key="6">
    <source>
        <dbReference type="Pfam" id="PF21365"/>
    </source>
</evidence>
<feature type="domain" description="Glycoside hydrolase family 31 TIM barrel" evidence="4">
    <location>
        <begin position="426"/>
        <end position="547"/>
    </location>
</feature>
<dbReference type="Proteomes" id="UP001642484">
    <property type="component" value="Unassembled WGS sequence"/>
</dbReference>
<evidence type="ECO:0000313" key="8">
    <source>
        <dbReference type="EMBL" id="CAK9051361.1"/>
    </source>
</evidence>
<feature type="domain" description="Glycosyl hydrolase family 31 C-terminal" evidence="6">
    <location>
        <begin position="555"/>
        <end position="648"/>
    </location>
</feature>
<dbReference type="SUPFAM" id="SSF51445">
    <property type="entry name" value="(Trans)glycosidases"/>
    <property type="match status" value="1"/>
</dbReference>
<comment type="similarity">
    <text evidence="1 2">Belongs to the glycosyl hydrolase 31 family.</text>
</comment>
<dbReference type="InterPro" id="IPR011013">
    <property type="entry name" value="Gal_mutarotase_sf_dom"/>
</dbReference>
<organism evidence="7 9">
    <name type="scientific">Durusdinium trenchii</name>
    <dbReference type="NCBI Taxonomy" id="1381693"/>
    <lineage>
        <taxon>Eukaryota</taxon>
        <taxon>Sar</taxon>
        <taxon>Alveolata</taxon>
        <taxon>Dinophyceae</taxon>
        <taxon>Suessiales</taxon>
        <taxon>Symbiodiniaceae</taxon>
        <taxon>Durusdinium</taxon>
    </lineage>
</organism>
<dbReference type="Gene3D" id="3.20.20.80">
    <property type="entry name" value="Glycosidases"/>
    <property type="match status" value="1"/>
</dbReference>
<dbReference type="Pfam" id="PF21365">
    <property type="entry name" value="Glyco_hydro_31_3rd"/>
    <property type="match status" value="1"/>
</dbReference>
<evidence type="ECO:0000259" key="4">
    <source>
        <dbReference type="Pfam" id="PF01055"/>
    </source>
</evidence>
<evidence type="ECO:0000256" key="2">
    <source>
        <dbReference type="RuleBase" id="RU361185"/>
    </source>
</evidence>
<evidence type="ECO:0000256" key="3">
    <source>
        <dbReference type="SAM" id="SignalP"/>
    </source>
</evidence>
<evidence type="ECO:0000313" key="9">
    <source>
        <dbReference type="Proteomes" id="UP001642484"/>
    </source>
</evidence>